<reference evidence="3" key="1">
    <citation type="thesis" date="2020" institute="ProQuest LLC" country="789 East Eisenhower Parkway, Ann Arbor, MI, USA">
        <title>Comparative Genomics and Chromosome Evolution.</title>
        <authorList>
            <person name="Mudd A.B."/>
        </authorList>
    </citation>
    <scope>NUCLEOTIDE SEQUENCE</scope>
    <source>
        <strain evidence="3">HN-11 Male</strain>
        <tissue evidence="3">Kidney and liver</tissue>
    </source>
</reference>
<dbReference type="EMBL" id="WNTK01000007">
    <property type="protein sequence ID" value="KAG9480042.1"/>
    <property type="molecule type" value="Genomic_DNA"/>
</dbReference>
<evidence type="ECO:0000313" key="4">
    <source>
        <dbReference type="Proteomes" id="UP000770717"/>
    </source>
</evidence>
<comment type="caution">
    <text evidence="3">The sequence shown here is derived from an EMBL/GenBank/DDBJ whole genome shotgun (WGS) entry which is preliminary data.</text>
</comment>
<feature type="region of interest" description="Disordered" evidence="2">
    <location>
        <begin position="1"/>
        <end position="102"/>
    </location>
</feature>
<feature type="compositionally biased region" description="Acidic residues" evidence="2">
    <location>
        <begin position="50"/>
        <end position="69"/>
    </location>
</feature>
<proteinExistence type="inferred from homology"/>
<gene>
    <name evidence="3" type="ORF">GDO78_011843</name>
</gene>
<dbReference type="PANTHER" id="PTHR22745">
    <property type="entry name" value="PROTHYMOSIN ALPHA"/>
    <property type="match status" value="1"/>
</dbReference>
<comment type="similarity">
    <text evidence="1">Belongs to the pro/parathymosin family.</text>
</comment>
<dbReference type="PANTHER" id="PTHR22745:SF7">
    <property type="entry name" value="PROTHYMOSIN ALPHA"/>
    <property type="match status" value="1"/>
</dbReference>
<dbReference type="OrthoDB" id="8960061at2759"/>
<dbReference type="GO" id="GO:0043066">
    <property type="term" value="P:negative regulation of apoptotic process"/>
    <property type="evidence" value="ECO:0007669"/>
    <property type="project" value="TreeGrafter"/>
</dbReference>
<feature type="compositionally biased region" description="Basic and acidic residues" evidence="2">
    <location>
        <begin position="70"/>
        <end position="98"/>
    </location>
</feature>
<name>A0A8J6F208_ELECQ</name>
<dbReference type="AlphaFoldDB" id="A0A8J6F208"/>
<protein>
    <submittedName>
        <fullName evidence="3">Uncharacterized protein</fullName>
    </submittedName>
</protein>
<feature type="compositionally biased region" description="Basic and acidic residues" evidence="2">
    <location>
        <begin position="8"/>
        <end position="26"/>
    </location>
</feature>
<evidence type="ECO:0000256" key="2">
    <source>
        <dbReference type="SAM" id="MobiDB-lite"/>
    </source>
</evidence>
<evidence type="ECO:0000256" key="1">
    <source>
        <dbReference type="ARBA" id="ARBA00008032"/>
    </source>
</evidence>
<dbReference type="GO" id="GO:0045944">
    <property type="term" value="P:positive regulation of transcription by RNA polymerase II"/>
    <property type="evidence" value="ECO:0007669"/>
    <property type="project" value="TreeGrafter"/>
</dbReference>
<feature type="non-terminal residue" evidence="3">
    <location>
        <position position="1"/>
    </location>
</feature>
<dbReference type="GO" id="GO:0042393">
    <property type="term" value="F:histone binding"/>
    <property type="evidence" value="ECO:0007669"/>
    <property type="project" value="TreeGrafter"/>
</dbReference>
<keyword evidence="4" id="KW-1185">Reference proteome</keyword>
<dbReference type="Pfam" id="PF03247">
    <property type="entry name" value="Prothymosin"/>
    <property type="match status" value="1"/>
</dbReference>
<sequence>AGPPKVLATKDLKEKKDIVEEPEKAKNGSGDAPANGTEENGADHSKENTEDPEEETEGEGDEEEEEGEGEETKKDGHAVKCAVEDEKEMETRKQKTENGDSTEVNVEVCLTLLPPPSSQTFYSLNDMAEFKQ</sequence>
<organism evidence="3 4">
    <name type="scientific">Eleutherodactylus coqui</name>
    <name type="common">Puerto Rican coqui</name>
    <dbReference type="NCBI Taxonomy" id="57060"/>
    <lineage>
        <taxon>Eukaryota</taxon>
        <taxon>Metazoa</taxon>
        <taxon>Chordata</taxon>
        <taxon>Craniata</taxon>
        <taxon>Vertebrata</taxon>
        <taxon>Euteleostomi</taxon>
        <taxon>Amphibia</taxon>
        <taxon>Batrachia</taxon>
        <taxon>Anura</taxon>
        <taxon>Neobatrachia</taxon>
        <taxon>Hyloidea</taxon>
        <taxon>Eleutherodactylidae</taxon>
        <taxon>Eleutherodactylinae</taxon>
        <taxon>Eleutherodactylus</taxon>
        <taxon>Eleutherodactylus</taxon>
    </lineage>
</organism>
<accession>A0A8J6F208</accession>
<dbReference type="GO" id="GO:0005634">
    <property type="term" value="C:nucleus"/>
    <property type="evidence" value="ECO:0007669"/>
    <property type="project" value="TreeGrafter"/>
</dbReference>
<dbReference type="Proteomes" id="UP000770717">
    <property type="component" value="Unassembled WGS sequence"/>
</dbReference>
<evidence type="ECO:0000313" key="3">
    <source>
        <dbReference type="EMBL" id="KAG9480042.1"/>
    </source>
</evidence>
<dbReference type="InterPro" id="IPR004931">
    <property type="entry name" value="Pro/parathymosin"/>
</dbReference>